<keyword evidence="9" id="KW-1185">Reference proteome</keyword>
<feature type="region of interest" description="Disordered" evidence="6">
    <location>
        <begin position="291"/>
        <end position="310"/>
    </location>
</feature>
<dbReference type="Proteomes" id="UP000254425">
    <property type="component" value="Chromosome"/>
</dbReference>
<dbReference type="InterPro" id="IPR016166">
    <property type="entry name" value="FAD-bd_PCMH"/>
</dbReference>
<dbReference type="GO" id="GO:0016491">
    <property type="term" value="F:oxidoreductase activity"/>
    <property type="evidence" value="ECO:0007669"/>
    <property type="project" value="UniProtKB-KW"/>
</dbReference>
<dbReference type="InterPro" id="IPR006094">
    <property type="entry name" value="Oxid_FAD_bind_N"/>
</dbReference>
<dbReference type="EMBL" id="CP031320">
    <property type="protein sequence ID" value="AXK35078.1"/>
    <property type="molecule type" value="Genomic_DNA"/>
</dbReference>
<sequence>MNSTHPLARQVRGPVLAPADDGYAAETAAFQAGLEQRPDLVVGALDADDVRAAVRHAAARGMPVRVQATGHGVPAASEGGLLINTRRMDGVRVDPAARTVRVQAGARWEQVIAAAAPHGLAPLNGSAPHSGVVGYTLGGGLGLLARQFGYAADHVRALDLVTADGEPRHVTAREEPELFWALRGGRSGFGAVTGLEVGLVPVPRLYGGTLAFDGALLADVLRAYRDWTAGGLPDELTSSVMAIVYPDIPALPEPLRGRHVVQVRVAYTGDAAEGERLVEPLRTVGPRITEKLGDMPYTESPTIHADPTDPHPYTGTNMLLSDLDLAAVTEFAEQGGPGAEFFSVVQLQQLGGALARPPRDGNAVGHRDARYSLSVLSVAAQPEEAAARAFHGRLEEPLKPWAVGRFLNFLFGAVDPGRLREAYEPETWRRLEELREAYDPSGLFRTEAATGS</sequence>
<dbReference type="AlphaFoldDB" id="A0A345XTW2"/>
<proteinExistence type="inferred from homology"/>
<accession>A0A345XTW2</accession>
<evidence type="ECO:0000259" key="7">
    <source>
        <dbReference type="PROSITE" id="PS51387"/>
    </source>
</evidence>
<evidence type="ECO:0000256" key="2">
    <source>
        <dbReference type="ARBA" id="ARBA00005466"/>
    </source>
</evidence>
<dbReference type="InterPro" id="IPR036318">
    <property type="entry name" value="FAD-bd_PCMH-like_sf"/>
</dbReference>
<evidence type="ECO:0000256" key="1">
    <source>
        <dbReference type="ARBA" id="ARBA00001974"/>
    </source>
</evidence>
<dbReference type="RefSeq" id="WP_208880990.1">
    <property type="nucleotide sequence ID" value="NZ_CP031320.1"/>
</dbReference>
<comment type="similarity">
    <text evidence="2">Belongs to the oxygen-dependent FAD-linked oxidoreductase family.</text>
</comment>
<protein>
    <submittedName>
        <fullName evidence="8">FAD-binding oxidoreductase</fullName>
    </submittedName>
</protein>
<evidence type="ECO:0000256" key="4">
    <source>
        <dbReference type="ARBA" id="ARBA00022827"/>
    </source>
</evidence>
<dbReference type="InterPro" id="IPR016169">
    <property type="entry name" value="FAD-bd_PCMH_sub2"/>
</dbReference>
<feature type="domain" description="FAD-binding PCMH-type" evidence="7">
    <location>
        <begin position="34"/>
        <end position="202"/>
    </location>
</feature>
<evidence type="ECO:0000313" key="9">
    <source>
        <dbReference type="Proteomes" id="UP000254425"/>
    </source>
</evidence>
<dbReference type="Pfam" id="PF01565">
    <property type="entry name" value="FAD_binding_4"/>
    <property type="match status" value="1"/>
</dbReference>
<dbReference type="PROSITE" id="PS51387">
    <property type="entry name" value="FAD_PCMH"/>
    <property type="match status" value="1"/>
</dbReference>
<dbReference type="PANTHER" id="PTHR42973">
    <property type="entry name" value="BINDING OXIDOREDUCTASE, PUTATIVE (AFU_ORTHOLOGUE AFUA_1G17690)-RELATED"/>
    <property type="match status" value="1"/>
</dbReference>
<dbReference type="KEGG" id="sarm:DVA86_22950"/>
<dbReference type="GO" id="GO:0071949">
    <property type="term" value="F:FAD binding"/>
    <property type="evidence" value="ECO:0007669"/>
    <property type="project" value="InterPro"/>
</dbReference>
<evidence type="ECO:0000256" key="6">
    <source>
        <dbReference type="SAM" id="MobiDB-lite"/>
    </source>
</evidence>
<evidence type="ECO:0000313" key="8">
    <source>
        <dbReference type="EMBL" id="AXK35078.1"/>
    </source>
</evidence>
<keyword evidence="5" id="KW-0560">Oxidoreductase</keyword>
<dbReference type="Gene3D" id="3.40.462.20">
    <property type="match status" value="1"/>
</dbReference>
<keyword evidence="3" id="KW-0285">Flavoprotein</keyword>
<dbReference type="InterPro" id="IPR016167">
    <property type="entry name" value="FAD-bd_PCMH_sub1"/>
</dbReference>
<dbReference type="Gene3D" id="3.30.43.10">
    <property type="entry name" value="Uridine Diphospho-n-acetylenolpyruvylglucosamine Reductase, domain 2"/>
    <property type="match status" value="1"/>
</dbReference>
<dbReference type="Gene3D" id="3.30.465.10">
    <property type="match status" value="1"/>
</dbReference>
<dbReference type="InterPro" id="IPR050416">
    <property type="entry name" value="FAD-linked_Oxidoreductase"/>
</dbReference>
<name>A0A345XTW2_9ACTN</name>
<dbReference type="PROSITE" id="PS00862">
    <property type="entry name" value="OX2_COVAL_FAD"/>
    <property type="match status" value="1"/>
</dbReference>
<gene>
    <name evidence="8" type="ORF">DVA86_22950</name>
</gene>
<reference evidence="8 9" key="1">
    <citation type="submission" date="2018-07" db="EMBL/GenBank/DDBJ databases">
        <title>Draft genome of the type strain Streptomyces armeniacus ATCC 15676.</title>
        <authorList>
            <person name="Labana P."/>
            <person name="Gosse J.T."/>
            <person name="Boddy C.N."/>
        </authorList>
    </citation>
    <scope>NUCLEOTIDE SEQUENCE [LARGE SCALE GENOMIC DNA]</scope>
    <source>
        <strain evidence="8 9">ATCC 15676</strain>
    </source>
</reference>
<evidence type="ECO:0000256" key="3">
    <source>
        <dbReference type="ARBA" id="ARBA00022630"/>
    </source>
</evidence>
<evidence type="ECO:0000256" key="5">
    <source>
        <dbReference type="ARBA" id="ARBA00023002"/>
    </source>
</evidence>
<keyword evidence="4" id="KW-0274">FAD</keyword>
<dbReference type="PANTHER" id="PTHR42973:SF39">
    <property type="entry name" value="FAD-BINDING PCMH-TYPE DOMAIN-CONTAINING PROTEIN"/>
    <property type="match status" value="1"/>
</dbReference>
<dbReference type="SUPFAM" id="SSF56176">
    <property type="entry name" value="FAD-binding/transporter-associated domain-like"/>
    <property type="match status" value="1"/>
</dbReference>
<comment type="cofactor">
    <cofactor evidence="1">
        <name>FAD</name>
        <dbReference type="ChEBI" id="CHEBI:57692"/>
    </cofactor>
</comment>
<organism evidence="8 9">
    <name type="scientific">Streptomyces armeniacus</name>
    <dbReference type="NCBI Taxonomy" id="83291"/>
    <lineage>
        <taxon>Bacteria</taxon>
        <taxon>Bacillati</taxon>
        <taxon>Actinomycetota</taxon>
        <taxon>Actinomycetes</taxon>
        <taxon>Kitasatosporales</taxon>
        <taxon>Streptomycetaceae</taxon>
        <taxon>Streptomyces</taxon>
    </lineage>
</organism>
<dbReference type="InterPro" id="IPR006093">
    <property type="entry name" value="Oxy_OxRdtase_FAD_BS"/>
</dbReference>